<comment type="caution">
    <text evidence="1">The sequence shown here is derived from an EMBL/GenBank/DDBJ whole genome shotgun (WGS) entry which is preliminary data.</text>
</comment>
<name>A0A498IU77_MALDO</name>
<protein>
    <submittedName>
        <fullName evidence="1">Uncharacterized protein</fullName>
    </submittedName>
</protein>
<proteinExistence type="predicted"/>
<accession>A0A498IU77</accession>
<dbReference type="EMBL" id="RDQH01000336">
    <property type="protein sequence ID" value="RXH85734.1"/>
    <property type="molecule type" value="Genomic_DNA"/>
</dbReference>
<keyword evidence="2" id="KW-1185">Reference proteome</keyword>
<evidence type="ECO:0000313" key="1">
    <source>
        <dbReference type="EMBL" id="RXH85734.1"/>
    </source>
</evidence>
<gene>
    <name evidence="1" type="ORF">DVH24_009555</name>
</gene>
<organism evidence="1 2">
    <name type="scientific">Malus domestica</name>
    <name type="common">Apple</name>
    <name type="synonym">Pyrus malus</name>
    <dbReference type="NCBI Taxonomy" id="3750"/>
    <lineage>
        <taxon>Eukaryota</taxon>
        <taxon>Viridiplantae</taxon>
        <taxon>Streptophyta</taxon>
        <taxon>Embryophyta</taxon>
        <taxon>Tracheophyta</taxon>
        <taxon>Spermatophyta</taxon>
        <taxon>Magnoliopsida</taxon>
        <taxon>eudicotyledons</taxon>
        <taxon>Gunneridae</taxon>
        <taxon>Pentapetalae</taxon>
        <taxon>rosids</taxon>
        <taxon>fabids</taxon>
        <taxon>Rosales</taxon>
        <taxon>Rosaceae</taxon>
        <taxon>Amygdaloideae</taxon>
        <taxon>Maleae</taxon>
        <taxon>Malus</taxon>
    </lineage>
</organism>
<reference evidence="1 2" key="1">
    <citation type="submission" date="2018-10" db="EMBL/GenBank/DDBJ databases">
        <title>A high-quality apple genome assembly.</title>
        <authorList>
            <person name="Hu J."/>
        </authorList>
    </citation>
    <scope>NUCLEOTIDE SEQUENCE [LARGE SCALE GENOMIC DNA]</scope>
    <source>
        <strain evidence="2">cv. HFTH1</strain>
        <tissue evidence="1">Young leaf</tissue>
    </source>
</reference>
<dbReference type="Proteomes" id="UP000290289">
    <property type="component" value="Chromosome 10"/>
</dbReference>
<sequence length="123" mass="13532">MENEYVEDEGKQAISSLAKFEGGQRKHSGMRFTSFWFYATLENTLVAEDLEFLHLIDEHKNTSEKVKGNVSGDHMITLGSDAHLEAVDFLDPFSKVLLVATGNKTTGSGIELVSAATAAYIYV</sequence>
<dbReference type="AlphaFoldDB" id="A0A498IU77"/>
<evidence type="ECO:0000313" key="2">
    <source>
        <dbReference type="Proteomes" id="UP000290289"/>
    </source>
</evidence>